<sequence length="129" mass="14654">MYNELAVLKDRMDGLEILVHDLLQAARSVNTEDFQTQLADMRAQFAKLAEKPVQSIDGLYGELLKSKSGKRKKKAGESDDELPVDLPKEERRQEKNARKASKKAVREKEALAQQHRYGKVVLLVAEHLL</sequence>
<feature type="region of interest" description="Disordered" evidence="1">
    <location>
        <begin position="67"/>
        <end position="112"/>
    </location>
</feature>
<evidence type="ECO:0000313" key="3">
    <source>
        <dbReference type="Proteomes" id="UP000011115"/>
    </source>
</evidence>
<feature type="compositionally biased region" description="Basic and acidic residues" evidence="1">
    <location>
        <begin position="86"/>
        <end position="97"/>
    </location>
</feature>
<dbReference type="PaxDb" id="4113-PGSC0003DMT400086323"/>
<reference evidence="2" key="2">
    <citation type="submission" date="2015-06" db="UniProtKB">
        <authorList>
            <consortium name="EnsemblPlants"/>
        </authorList>
    </citation>
    <scope>IDENTIFICATION</scope>
    <source>
        <strain evidence="2">DM1-3 516 R44</strain>
    </source>
</reference>
<keyword evidence="3" id="KW-1185">Reference proteome</keyword>
<dbReference type="AlphaFoldDB" id="M1DBH5"/>
<evidence type="ECO:0000256" key="1">
    <source>
        <dbReference type="SAM" id="MobiDB-lite"/>
    </source>
</evidence>
<dbReference type="Proteomes" id="UP000011115">
    <property type="component" value="Unassembled WGS sequence"/>
</dbReference>
<proteinExistence type="predicted"/>
<accession>M1DBH5</accession>
<dbReference type="HOGENOM" id="CLU_093319_3_0_1"/>
<name>M1DBH5_SOLTU</name>
<protein>
    <submittedName>
        <fullName evidence="2">Uncharacterized protein</fullName>
    </submittedName>
</protein>
<dbReference type="Gramene" id="PGSC0003DMT400086323">
    <property type="protein sequence ID" value="PGSC0003DMT400086323"/>
    <property type="gene ID" value="PGSC0003DMG400035894"/>
</dbReference>
<organism evidence="2 3">
    <name type="scientific">Solanum tuberosum</name>
    <name type="common">Potato</name>
    <dbReference type="NCBI Taxonomy" id="4113"/>
    <lineage>
        <taxon>Eukaryota</taxon>
        <taxon>Viridiplantae</taxon>
        <taxon>Streptophyta</taxon>
        <taxon>Embryophyta</taxon>
        <taxon>Tracheophyta</taxon>
        <taxon>Spermatophyta</taxon>
        <taxon>Magnoliopsida</taxon>
        <taxon>eudicotyledons</taxon>
        <taxon>Gunneridae</taxon>
        <taxon>Pentapetalae</taxon>
        <taxon>asterids</taxon>
        <taxon>lamiids</taxon>
        <taxon>Solanales</taxon>
        <taxon>Solanaceae</taxon>
        <taxon>Solanoideae</taxon>
        <taxon>Solaneae</taxon>
        <taxon>Solanum</taxon>
    </lineage>
</organism>
<dbReference type="InParanoid" id="M1DBH5"/>
<reference evidence="3" key="1">
    <citation type="journal article" date="2011" name="Nature">
        <title>Genome sequence and analysis of the tuber crop potato.</title>
        <authorList>
            <consortium name="The Potato Genome Sequencing Consortium"/>
        </authorList>
    </citation>
    <scope>NUCLEOTIDE SEQUENCE [LARGE SCALE GENOMIC DNA]</scope>
    <source>
        <strain evidence="3">cv. DM1-3 516 R44</strain>
    </source>
</reference>
<dbReference type="EnsemblPlants" id="PGSC0003DMT400086323">
    <property type="protein sequence ID" value="PGSC0003DMT400086323"/>
    <property type="gene ID" value="PGSC0003DMG400035894"/>
</dbReference>
<evidence type="ECO:0000313" key="2">
    <source>
        <dbReference type="EnsemblPlants" id="PGSC0003DMT400086323"/>
    </source>
</evidence>